<dbReference type="EMBL" id="BBNU01000001">
    <property type="protein sequence ID" value="GAL77460.1"/>
    <property type="molecule type" value="Genomic_DNA"/>
</dbReference>
<reference evidence="3 4" key="1">
    <citation type="journal article" date="2014" name="Genome Announc.">
        <title>Draft Genome Sequences of Marine Flavobacterium Algibacter lectus Strains SS8 and NR4.</title>
        <authorList>
            <person name="Takatani N."/>
            <person name="Nakanishi M."/>
            <person name="Meirelles P."/>
            <person name="Mino S."/>
            <person name="Suda W."/>
            <person name="Oshima K."/>
            <person name="Hattori M."/>
            <person name="Ohkuma M."/>
            <person name="Hosokawa M."/>
            <person name="Miyashita K."/>
            <person name="Thompson F.L."/>
            <person name="Niwa A."/>
            <person name="Sawabe T."/>
            <person name="Sawabe T."/>
        </authorList>
    </citation>
    <scope>NUCLEOTIDE SEQUENCE [LARGE SCALE GENOMIC DNA]</scope>
    <source>
        <strain evidence="2">JCM 19274</strain>
        <strain evidence="1 4">JCM 19300</strain>
        <strain evidence="3">JCM19274</strain>
    </source>
</reference>
<dbReference type="PROSITE" id="PS51257">
    <property type="entry name" value="PROKAR_LIPOPROTEIN"/>
    <property type="match status" value="1"/>
</dbReference>
<sequence>MMNRILCAFLILFVMQSCKKDDDIKMMYLAHTLPQTHPVHKDFRISKGIKREIWRKNTN</sequence>
<evidence type="ECO:0000313" key="3">
    <source>
        <dbReference type="Proteomes" id="UP000029643"/>
    </source>
</evidence>
<dbReference type="RefSeq" id="WP_227805225.1">
    <property type="nucleotide sequence ID" value="NZ_BBNQ01000004.1"/>
</dbReference>
<accession>A0A090W3G5</accession>
<protein>
    <submittedName>
        <fullName evidence="1">Uncharacterized protein</fullName>
    </submittedName>
</protein>
<proteinExistence type="predicted"/>
<evidence type="ECO:0000313" key="2">
    <source>
        <dbReference type="EMBL" id="GAL77460.1"/>
    </source>
</evidence>
<dbReference type="Proteomes" id="UP000029643">
    <property type="component" value="Unassembled WGS sequence"/>
</dbReference>
<dbReference type="Proteomes" id="UP000029644">
    <property type="component" value="Unassembled WGS sequence"/>
</dbReference>
<evidence type="ECO:0000313" key="1">
    <source>
        <dbReference type="EMBL" id="GAL62067.1"/>
    </source>
</evidence>
<gene>
    <name evidence="2" type="ORF">JCM19274_5173</name>
    <name evidence="1" type="ORF">JCM19300_813</name>
</gene>
<organism evidence="1 4">
    <name type="scientific">Algibacter lectus</name>
    <dbReference type="NCBI Taxonomy" id="221126"/>
    <lineage>
        <taxon>Bacteria</taxon>
        <taxon>Pseudomonadati</taxon>
        <taxon>Bacteroidota</taxon>
        <taxon>Flavobacteriia</taxon>
        <taxon>Flavobacteriales</taxon>
        <taxon>Flavobacteriaceae</taxon>
        <taxon>Algibacter</taxon>
    </lineage>
</organism>
<name>A0A090W3G5_9FLAO</name>
<comment type="caution">
    <text evidence="1">The sequence shown here is derived from an EMBL/GenBank/DDBJ whole genome shotgun (WGS) entry which is preliminary data.</text>
</comment>
<dbReference type="EMBL" id="BBNQ01000004">
    <property type="protein sequence ID" value="GAL62067.1"/>
    <property type="molecule type" value="Genomic_DNA"/>
</dbReference>
<evidence type="ECO:0000313" key="4">
    <source>
        <dbReference type="Proteomes" id="UP000029644"/>
    </source>
</evidence>
<dbReference type="AlphaFoldDB" id="A0A090W3G5"/>